<dbReference type="InterPro" id="IPR010994">
    <property type="entry name" value="RuvA_2-like"/>
</dbReference>
<comment type="similarity">
    <text evidence="14 15">Belongs to the NAD-dependent DNA ligase family. LigA subfamily.</text>
</comment>
<dbReference type="Pfam" id="PF12826">
    <property type="entry name" value="HHH_2"/>
    <property type="match status" value="1"/>
</dbReference>
<dbReference type="SUPFAM" id="SSF52113">
    <property type="entry name" value="BRCT domain"/>
    <property type="match status" value="1"/>
</dbReference>
<comment type="catalytic activity">
    <reaction evidence="13 15">
        <text>NAD(+) + (deoxyribonucleotide)n-3'-hydroxyl + 5'-phospho-(deoxyribonucleotide)m = (deoxyribonucleotide)n+m + AMP + beta-nicotinamide D-nucleotide.</text>
        <dbReference type="EC" id="6.5.1.2"/>
    </reaction>
</comment>
<evidence type="ECO:0000256" key="7">
    <source>
        <dbReference type="ARBA" id="ARBA00022763"/>
    </source>
</evidence>
<evidence type="ECO:0000256" key="14">
    <source>
        <dbReference type="ARBA" id="ARBA00060881"/>
    </source>
</evidence>
<feature type="binding site" evidence="15">
    <location>
        <position position="284"/>
    </location>
    <ligand>
        <name>NAD(+)</name>
        <dbReference type="ChEBI" id="CHEBI:57540"/>
    </ligand>
</feature>
<dbReference type="Pfam" id="PF01653">
    <property type="entry name" value="DNA_ligase_aden"/>
    <property type="match status" value="1"/>
</dbReference>
<evidence type="ECO:0000256" key="12">
    <source>
        <dbReference type="ARBA" id="ARBA00023211"/>
    </source>
</evidence>
<dbReference type="EMBL" id="DVGA01000029">
    <property type="protein sequence ID" value="HIQ78073.1"/>
    <property type="molecule type" value="Genomic_DNA"/>
</dbReference>
<dbReference type="Pfam" id="PF14520">
    <property type="entry name" value="HHH_5"/>
    <property type="match status" value="1"/>
</dbReference>
<dbReference type="FunFam" id="1.10.150.20:FF:000006">
    <property type="entry name" value="DNA ligase"/>
    <property type="match status" value="1"/>
</dbReference>
<keyword evidence="12 15" id="KW-0464">Manganese</keyword>
<name>A0A9D0ZCP8_9FIRM</name>
<dbReference type="NCBIfam" id="TIGR00575">
    <property type="entry name" value="dnlj"/>
    <property type="match status" value="1"/>
</dbReference>
<dbReference type="SUPFAM" id="SSF50249">
    <property type="entry name" value="Nucleic acid-binding proteins"/>
    <property type="match status" value="1"/>
</dbReference>
<dbReference type="InterPro" id="IPR013840">
    <property type="entry name" value="DNAligase_N"/>
</dbReference>
<evidence type="ECO:0000256" key="15">
    <source>
        <dbReference type="HAMAP-Rule" id="MF_01588"/>
    </source>
</evidence>
<dbReference type="Gene3D" id="3.40.50.10190">
    <property type="entry name" value="BRCT domain"/>
    <property type="match status" value="1"/>
</dbReference>
<dbReference type="Gene3D" id="2.40.50.140">
    <property type="entry name" value="Nucleic acid-binding proteins"/>
    <property type="match status" value="1"/>
</dbReference>
<feature type="binding site" evidence="15">
    <location>
        <position position="405"/>
    </location>
    <ligand>
        <name>Zn(2+)</name>
        <dbReference type="ChEBI" id="CHEBI:29105"/>
    </ligand>
</feature>
<evidence type="ECO:0000259" key="16">
    <source>
        <dbReference type="PROSITE" id="PS50172"/>
    </source>
</evidence>
<feature type="binding site" evidence="15">
    <location>
        <begin position="80"/>
        <end position="81"/>
    </location>
    <ligand>
        <name>NAD(+)</name>
        <dbReference type="ChEBI" id="CHEBI:57540"/>
    </ligand>
</feature>
<evidence type="ECO:0000256" key="11">
    <source>
        <dbReference type="ARBA" id="ARBA00023204"/>
    </source>
</evidence>
<feature type="binding site" evidence="15">
    <location>
        <begin position="31"/>
        <end position="35"/>
    </location>
    <ligand>
        <name>NAD(+)</name>
        <dbReference type="ChEBI" id="CHEBI:57540"/>
    </ligand>
</feature>
<feature type="binding site" evidence="15">
    <location>
        <position position="169"/>
    </location>
    <ligand>
        <name>NAD(+)</name>
        <dbReference type="ChEBI" id="CHEBI:57540"/>
    </ligand>
</feature>
<keyword evidence="6 15" id="KW-0479">Metal-binding</keyword>
<feature type="binding site" evidence="15">
    <location>
        <position position="133"/>
    </location>
    <ligand>
        <name>NAD(+)</name>
        <dbReference type="ChEBI" id="CHEBI:57540"/>
    </ligand>
</feature>
<reference evidence="17" key="1">
    <citation type="submission" date="2020-10" db="EMBL/GenBank/DDBJ databases">
        <authorList>
            <person name="Gilroy R."/>
        </authorList>
    </citation>
    <scope>NUCLEOTIDE SEQUENCE</scope>
    <source>
        <strain evidence="17">ChiBcolR7-354</strain>
    </source>
</reference>
<dbReference type="PANTHER" id="PTHR23389">
    <property type="entry name" value="CHROMOSOME TRANSMISSION FIDELITY FACTOR 18"/>
    <property type="match status" value="1"/>
</dbReference>
<dbReference type="EC" id="6.5.1.2" evidence="2 15"/>
<evidence type="ECO:0000256" key="9">
    <source>
        <dbReference type="ARBA" id="ARBA00022842"/>
    </source>
</evidence>
<dbReference type="Gene3D" id="1.10.287.610">
    <property type="entry name" value="Helix hairpin bin"/>
    <property type="match status" value="1"/>
</dbReference>
<organism evidence="17 18">
    <name type="scientific">Candidatus Scatomorpha intestinavium</name>
    <dbReference type="NCBI Taxonomy" id="2840922"/>
    <lineage>
        <taxon>Bacteria</taxon>
        <taxon>Bacillati</taxon>
        <taxon>Bacillota</taxon>
        <taxon>Clostridia</taxon>
        <taxon>Eubacteriales</taxon>
        <taxon>Candidatus Scatomorpha</taxon>
    </lineage>
</organism>
<dbReference type="SMART" id="SM00292">
    <property type="entry name" value="BRCT"/>
    <property type="match status" value="1"/>
</dbReference>
<dbReference type="SUPFAM" id="SSF47781">
    <property type="entry name" value="RuvA domain 2-like"/>
    <property type="match status" value="1"/>
</dbReference>
<dbReference type="GO" id="GO:0046872">
    <property type="term" value="F:metal ion binding"/>
    <property type="evidence" value="ECO:0007669"/>
    <property type="project" value="UniProtKB-KW"/>
</dbReference>
<dbReference type="CDD" id="cd17748">
    <property type="entry name" value="BRCT_DNA_ligase_like"/>
    <property type="match status" value="1"/>
</dbReference>
<comment type="cofactor">
    <cofactor evidence="15">
        <name>Mg(2+)</name>
        <dbReference type="ChEBI" id="CHEBI:18420"/>
    </cofactor>
    <cofactor evidence="15">
        <name>Mn(2+)</name>
        <dbReference type="ChEBI" id="CHEBI:29035"/>
    </cofactor>
</comment>
<dbReference type="InterPro" id="IPR004149">
    <property type="entry name" value="Znf_DNAligase_C4"/>
</dbReference>
<evidence type="ECO:0000256" key="13">
    <source>
        <dbReference type="ARBA" id="ARBA00034005"/>
    </source>
</evidence>
<dbReference type="CDD" id="cd00114">
    <property type="entry name" value="LIGANc"/>
    <property type="match status" value="1"/>
</dbReference>
<dbReference type="Gene3D" id="1.10.150.20">
    <property type="entry name" value="5' to 3' exonuclease, C-terminal subdomain"/>
    <property type="match status" value="2"/>
</dbReference>
<evidence type="ECO:0000313" key="17">
    <source>
        <dbReference type="EMBL" id="HIQ78073.1"/>
    </source>
</evidence>
<dbReference type="SMART" id="SM00532">
    <property type="entry name" value="LIGANc"/>
    <property type="match status" value="1"/>
</dbReference>
<keyword evidence="9 15" id="KW-0460">Magnesium</keyword>
<feature type="binding site" evidence="15">
    <location>
        <position position="425"/>
    </location>
    <ligand>
        <name>Zn(2+)</name>
        <dbReference type="ChEBI" id="CHEBI:29105"/>
    </ligand>
</feature>
<dbReference type="InterPro" id="IPR036420">
    <property type="entry name" value="BRCT_dom_sf"/>
</dbReference>
<dbReference type="Pfam" id="PF03120">
    <property type="entry name" value="OB_DNA_ligase"/>
    <property type="match status" value="1"/>
</dbReference>
<dbReference type="PIRSF" id="PIRSF001604">
    <property type="entry name" value="LigA"/>
    <property type="match status" value="1"/>
</dbReference>
<accession>A0A9D0ZCP8</accession>
<dbReference type="NCBIfam" id="NF005932">
    <property type="entry name" value="PRK07956.1"/>
    <property type="match status" value="1"/>
</dbReference>
<dbReference type="Pfam" id="PF00533">
    <property type="entry name" value="BRCT"/>
    <property type="match status" value="1"/>
</dbReference>
<evidence type="ECO:0000256" key="10">
    <source>
        <dbReference type="ARBA" id="ARBA00023027"/>
    </source>
</evidence>
<evidence type="ECO:0000313" key="18">
    <source>
        <dbReference type="Proteomes" id="UP000824262"/>
    </source>
</evidence>
<feature type="binding site" evidence="15">
    <location>
        <position position="402"/>
    </location>
    <ligand>
        <name>Zn(2+)</name>
        <dbReference type="ChEBI" id="CHEBI:29105"/>
    </ligand>
</feature>
<dbReference type="FunFam" id="3.30.470.30:FF:000001">
    <property type="entry name" value="DNA ligase"/>
    <property type="match status" value="1"/>
</dbReference>
<reference evidence="17" key="2">
    <citation type="journal article" date="2021" name="PeerJ">
        <title>Extensive microbial diversity within the chicken gut microbiome revealed by metagenomics and culture.</title>
        <authorList>
            <person name="Gilroy R."/>
            <person name="Ravi A."/>
            <person name="Getino M."/>
            <person name="Pursley I."/>
            <person name="Horton D.L."/>
            <person name="Alikhan N.F."/>
            <person name="Baker D."/>
            <person name="Gharbi K."/>
            <person name="Hall N."/>
            <person name="Watson M."/>
            <person name="Adriaenssens E.M."/>
            <person name="Foster-Nyarko E."/>
            <person name="Jarju S."/>
            <person name="Secka A."/>
            <person name="Antonio M."/>
            <person name="Oren A."/>
            <person name="Chaudhuri R.R."/>
            <person name="La Ragione R."/>
            <person name="Hildebrand F."/>
            <person name="Pallen M.J."/>
        </authorList>
    </citation>
    <scope>NUCLEOTIDE SEQUENCE</scope>
    <source>
        <strain evidence="17">ChiBcolR7-354</strain>
    </source>
</reference>
<dbReference type="InterPro" id="IPR013839">
    <property type="entry name" value="DNAligase_adenylation"/>
</dbReference>
<proteinExistence type="inferred from homology"/>
<dbReference type="FunFam" id="2.40.50.140:FF:000012">
    <property type="entry name" value="DNA ligase"/>
    <property type="match status" value="1"/>
</dbReference>
<dbReference type="PANTHER" id="PTHR23389:SF9">
    <property type="entry name" value="DNA LIGASE"/>
    <property type="match status" value="1"/>
</dbReference>
<evidence type="ECO:0000256" key="5">
    <source>
        <dbReference type="ARBA" id="ARBA00022705"/>
    </source>
</evidence>
<dbReference type="FunFam" id="1.10.150.20:FF:000007">
    <property type="entry name" value="DNA ligase"/>
    <property type="match status" value="1"/>
</dbReference>
<dbReference type="Pfam" id="PF03119">
    <property type="entry name" value="DNA_ligase_ZBD"/>
    <property type="match status" value="1"/>
</dbReference>
<keyword evidence="5 15" id="KW-0235">DNA replication</keyword>
<dbReference type="InterPro" id="IPR001357">
    <property type="entry name" value="BRCT_dom"/>
</dbReference>
<feature type="binding site" evidence="15">
    <location>
        <position position="308"/>
    </location>
    <ligand>
        <name>NAD(+)</name>
        <dbReference type="ChEBI" id="CHEBI:57540"/>
    </ligand>
</feature>
<dbReference type="HAMAP" id="MF_01588">
    <property type="entry name" value="DNA_ligase_A"/>
    <property type="match status" value="1"/>
</dbReference>
<evidence type="ECO:0000256" key="8">
    <source>
        <dbReference type="ARBA" id="ARBA00022833"/>
    </source>
</evidence>
<dbReference type="AlphaFoldDB" id="A0A9D0ZCP8"/>
<keyword evidence="4 15" id="KW-0436">Ligase</keyword>
<evidence type="ECO:0000256" key="3">
    <source>
        <dbReference type="ARBA" id="ARBA00013308"/>
    </source>
</evidence>
<gene>
    <name evidence="15 17" type="primary">ligA</name>
    <name evidence="17" type="ORF">IAB77_02310</name>
</gene>
<dbReference type="Proteomes" id="UP000824262">
    <property type="component" value="Unassembled WGS sequence"/>
</dbReference>
<feature type="active site" description="N6-AMP-lysine intermediate" evidence="15">
    <location>
        <position position="112"/>
    </location>
</feature>
<dbReference type="InterPro" id="IPR012340">
    <property type="entry name" value="NA-bd_OB-fold"/>
</dbReference>
<dbReference type="SUPFAM" id="SSF56091">
    <property type="entry name" value="DNA ligase/mRNA capping enzyme, catalytic domain"/>
    <property type="match status" value="1"/>
</dbReference>
<dbReference type="Gene3D" id="3.30.470.30">
    <property type="entry name" value="DNA ligase/mRNA capping enzyme"/>
    <property type="match status" value="1"/>
</dbReference>
<dbReference type="InterPro" id="IPR001679">
    <property type="entry name" value="DNA_ligase"/>
</dbReference>
<dbReference type="GO" id="GO:0005829">
    <property type="term" value="C:cytosol"/>
    <property type="evidence" value="ECO:0007669"/>
    <property type="project" value="TreeGrafter"/>
</dbReference>
<evidence type="ECO:0000256" key="2">
    <source>
        <dbReference type="ARBA" id="ARBA00012722"/>
    </source>
</evidence>
<evidence type="ECO:0000256" key="1">
    <source>
        <dbReference type="ARBA" id="ARBA00004067"/>
    </source>
</evidence>
<evidence type="ECO:0000256" key="4">
    <source>
        <dbReference type="ARBA" id="ARBA00022598"/>
    </source>
</evidence>
<dbReference type="GO" id="GO:0006260">
    <property type="term" value="P:DNA replication"/>
    <property type="evidence" value="ECO:0007669"/>
    <property type="project" value="UniProtKB-KW"/>
</dbReference>
<dbReference type="GO" id="GO:0003677">
    <property type="term" value="F:DNA binding"/>
    <property type="evidence" value="ECO:0007669"/>
    <property type="project" value="InterPro"/>
</dbReference>
<feature type="binding site" evidence="15">
    <location>
        <position position="110"/>
    </location>
    <ligand>
        <name>NAD(+)</name>
        <dbReference type="ChEBI" id="CHEBI:57540"/>
    </ligand>
</feature>
<dbReference type="InterPro" id="IPR004150">
    <property type="entry name" value="NAD_DNA_ligase_OB"/>
</dbReference>
<comment type="function">
    <text evidence="1 15">DNA ligase that catalyzes the formation of phosphodiester linkages between 5'-phosphoryl and 3'-hydroxyl groups in double-stranded DNA using NAD as a coenzyme and as the energy source for the reaction. It is essential for DNA replication and repair of damaged DNA.</text>
</comment>
<dbReference type="InterPro" id="IPR003583">
    <property type="entry name" value="Hlx-hairpin-Hlx_DNA-bd_motif"/>
</dbReference>
<dbReference type="SMART" id="SM00278">
    <property type="entry name" value="HhH1"/>
    <property type="match status" value="4"/>
</dbReference>
<sequence>MDAKREIEALRAEILEHNRHYYDEDAPVISDFEYDALMRRLEELEAAHPEFYDPDSPTQRVGGTAKSSFAPVQHEVPLESLTDVFSFEELAAFDERMAAALPEGREYCVEPKIDGLSMSLEYENGVFVRGATRGDGVTGEDVTENLRTVRSLPKQLRGSFPERLIVRGEVYMSRAVFEELNEKRAERGEQLLANPRNAAAGSMRQQDPKVAASRRLDIIVFNVQRAVGREFATHAESLDALAEYGFDVVPHTLCRTMDECRARIEAIGDGRDAFPYGIDGAVIKINSLAQREQLGSTAKAPRWAVAYKYPPEVKESVVRGITVQVGRTGVLTPKAVIEPVRLAGTTVTNATLHNQDFIDKLDVRIGDTVLVRKAGEIIPEVLEVVKSKRPEGAVPFRLPDRCPECGSPIVRDEDGVAMRCTGAECPAQRLRNIVHFASREAMDIEGLGTAVAESLISAGLLTSPAGIYYLRAGDIARLDRMGKKSAENLINAIERSKSAGLARLLCAFGIRQVGSKAGKVLAQHFGTLDELMAATEEELQSIPDIGAVTALFIREWFSLEQSQHQIRLLREAGVSFESAERVLDDRFRGMTFVLTGTLPTYTRDEAAALIEARGGRTSGSVSKKTRIVLAGENAGSKLTKAQELGIRVIGEDEFRAMLE</sequence>
<dbReference type="PROSITE" id="PS50172">
    <property type="entry name" value="BRCT"/>
    <property type="match status" value="1"/>
</dbReference>
<keyword evidence="10 15" id="KW-0520">NAD</keyword>
<dbReference type="PROSITE" id="PS01055">
    <property type="entry name" value="DNA_LIGASE_N1"/>
    <property type="match status" value="1"/>
</dbReference>
<dbReference type="GO" id="GO:0006281">
    <property type="term" value="P:DNA repair"/>
    <property type="evidence" value="ECO:0007669"/>
    <property type="project" value="UniProtKB-KW"/>
</dbReference>
<evidence type="ECO:0000256" key="6">
    <source>
        <dbReference type="ARBA" id="ARBA00022723"/>
    </source>
</evidence>
<keyword evidence="8 15" id="KW-0862">Zinc</keyword>
<comment type="caution">
    <text evidence="17">The sequence shown here is derived from an EMBL/GenBank/DDBJ whole genome shotgun (WGS) entry which is preliminary data.</text>
</comment>
<dbReference type="FunFam" id="1.10.287.610:FF:000002">
    <property type="entry name" value="DNA ligase"/>
    <property type="match status" value="1"/>
</dbReference>
<keyword evidence="11 15" id="KW-0234">DNA repair</keyword>
<feature type="domain" description="BRCT" evidence="16">
    <location>
        <begin position="582"/>
        <end position="659"/>
    </location>
</feature>
<protein>
    <recommendedName>
        <fullName evidence="3 15">DNA ligase</fullName>
        <ecNumber evidence="2 15">6.5.1.2</ecNumber>
    </recommendedName>
    <alternativeName>
        <fullName evidence="15">Polydeoxyribonucleotide synthase [NAD(+)]</fullName>
    </alternativeName>
</protein>
<feature type="binding site" evidence="15">
    <location>
        <position position="420"/>
    </location>
    <ligand>
        <name>Zn(2+)</name>
        <dbReference type="ChEBI" id="CHEBI:29105"/>
    </ligand>
</feature>
<keyword evidence="7 15" id="KW-0227">DNA damage</keyword>
<dbReference type="InterPro" id="IPR041663">
    <property type="entry name" value="DisA/LigA_HHH"/>
</dbReference>
<dbReference type="InterPro" id="IPR018239">
    <property type="entry name" value="DNA_ligase_AS"/>
</dbReference>
<dbReference type="GO" id="GO:0003911">
    <property type="term" value="F:DNA ligase (NAD+) activity"/>
    <property type="evidence" value="ECO:0007669"/>
    <property type="project" value="UniProtKB-UniRule"/>
</dbReference>
<dbReference type="Gene3D" id="6.20.10.30">
    <property type="match status" value="1"/>
</dbReference>